<name>A0A7K1YEF8_9SPHI</name>
<evidence type="ECO:0000313" key="2">
    <source>
        <dbReference type="EMBL" id="MXV52418.1"/>
    </source>
</evidence>
<proteinExistence type="predicted"/>
<dbReference type="Proteomes" id="UP000466586">
    <property type="component" value="Unassembled WGS sequence"/>
</dbReference>
<organism evidence="2 3">
    <name type="scientific">Hufsiella arboris</name>
    <dbReference type="NCBI Taxonomy" id="2695275"/>
    <lineage>
        <taxon>Bacteria</taxon>
        <taxon>Pseudomonadati</taxon>
        <taxon>Bacteroidota</taxon>
        <taxon>Sphingobacteriia</taxon>
        <taxon>Sphingobacteriales</taxon>
        <taxon>Sphingobacteriaceae</taxon>
        <taxon>Hufsiella</taxon>
    </lineage>
</organism>
<dbReference type="EMBL" id="WVHT01000007">
    <property type="protein sequence ID" value="MXV52418.1"/>
    <property type="molecule type" value="Genomic_DNA"/>
</dbReference>
<protein>
    <submittedName>
        <fullName evidence="2">Uncharacterized protein</fullName>
    </submittedName>
</protein>
<keyword evidence="3" id="KW-1185">Reference proteome</keyword>
<dbReference type="AlphaFoldDB" id="A0A7K1YEF8"/>
<sequence length="168" mass="19524">MSDRGKKIFLALSIIIPFLVYCIYYYGIMIKNAPYRFKDMESVVLKYGIGDSLINQFDSKTGNYQYVNTRDSLVKTNVKLTKDDLLYLHHKAVELGFWDFPKQIIGNDTLASKKAPHFYLEFKYKEKSKTMLFDVSYNQKPKLREAAEQLIKLVQKTITDAADRGLVK</sequence>
<keyword evidence="1" id="KW-0812">Transmembrane</keyword>
<accession>A0A7K1YEF8</accession>
<keyword evidence="1" id="KW-0472">Membrane</keyword>
<reference evidence="2 3" key="1">
    <citation type="submission" date="2019-11" db="EMBL/GenBank/DDBJ databases">
        <title>Pedobacter sp. HMF7647 Genome sequencing and assembly.</title>
        <authorList>
            <person name="Kang H."/>
            <person name="Kim H."/>
            <person name="Joh K."/>
        </authorList>
    </citation>
    <scope>NUCLEOTIDE SEQUENCE [LARGE SCALE GENOMIC DNA]</scope>
    <source>
        <strain evidence="2 3">HMF7647</strain>
    </source>
</reference>
<evidence type="ECO:0000256" key="1">
    <source>
        <dbReference type="SAM" id="Phobius"/>
    </source>
</evidence>
<feature type="transmembrane region" description="Helical" evidence="1">
    <location>
        <begin position="7"/>
        <end position="27"/>
    </location>
</feature>
<comment type="caution">
    <text evidence="2">The sequence shown here is derived from an EMBL/GenBank/DDBJ whole genome shotgun (WGS) entry which is preliminary data.</text>
</comment>
<dbReference type="RefSeq" id="WP_160845586.1">
    <property type="nucleotide sequence ID" value="NZ_WVHT01000007.1"/>
</dbReference>
<keyword evidence="1" id="KW-1133">Transmembrane helix</keyword>
<evidence type="ECO:0000313" key="3">
    <source>
        <dbReference type="Proteomes" id="UP000466586"/>
    </source>
</evidence>
<gene>
    <name evidence="2" type="ORF">GS399_15695</name>
</gene>